<dbReference type="Proteomes" id="UP001497535">
    <property type="component" value="Unassembled WGS sequence"/>
</dbReference>
<comment type="caution">
    <text evidence="1">The sequence shown here is derived from an EMBL/GenBank/DDBJ whole genome shotgun (WGS) entry which is preliminary data.</text>
</comment>
<name>A0ACB0ZPC4_MELEN</name>
<sequence length="65" mass="7250">MNSSSDIAFLRDNSRLRANSGLSMLLIKCLIEYSSCRCAGRPGYARRTNPEIFSPNSSIVSLRPR</sequence>
<proteinExistence type="predicted"/>
<gene>
    <name evidence="1" type="ORF">MENTE1834_LOCUS28170</name>
</gene>
<evidence type="ECO:0000313" key="2">
    <source>
        <dbReference type="Proteomes" id="UP001497535"/>
    </source>
</evidence>
<accession>A0ACB0ZPC4</accession>
<reference evidence="1" key="1">
    <citation type="submission" date="2023-11" db="EMBL/GenBank/DDBJ databases">
        <authorList>
            <person name="Poullet M."/>
        </authorList>
    </citation>
    <scope>NUCLEOTIDE SEQUENCE</scope>
    <source>
        <strain evidence="1">E1834</strain>
    </source>
</reference>
<protein>
    <submittedName>
        <fullName evidence="1">Uncharacterized protein</fullName>
    </submittedName>
</protein>
<organism evidence="1 2">
    <name type="scientific">Meloidogyne enterolobii</name>
    <name type="common">Root-knot nematode worm</name>
    <name type="synonym">Meloidogyne mayaguensis</name>
    <dbReference type="NCBI Taxonomy" id="390850"/>
    <lineage>
        <taxon>Eukaryota</taxon>
        <taxon>Metazoa</taxon>
        <taxon>Ecdysozoa</taxon>
        <taxon>Nematoda</taxon>
        <taxon>Chromadorea</taxon>
        <taxon>Rhabditida</taxon>
        <taxon>Tylenchina</taxon>
        <taxon>Tylenchomorpha</taxon>
        <taxon>Tylenchoidea</taxon>
        <taxon>Meloidogynidae</taxon>
        <taxon>Meloidogyninae</taxon>
        <taxon>Meloidogyne</taxon>
    </lineage>
</organism>
<evidence type="ECO:0000313" key="1">
    <source>
        <dbReference type="EMBL" id="CAK5080961.1"/>
    </source>
</evidence>
<keyword evidence="2" id="KW-1185">Reference proteome</keyword>
<dbReference type="EMBL" id="CAVMJV010000043">
    <property type="protein sequence ID" value="CAK5080961.1"/>
    <property type="molecule type" value="Genomic_DNA"/>
</dbReference>